<dbReference type="AlphaFoldDB" id="A0A812TDB3"/>
<proteinExistence type="predicted"/>
<organism evidence="1 2">
    <name type="scientific">Symbiodinium natans</name>
    <dbReference type="NCBI Taxonomy" id="878477"/>
    <lineage>
        <taxon>Eukaryota</taxon>
        <taxon>Sar</taxon>
        <taxon>Alveolata</taxon>
        <taxon>Dinophyceae</taxon>
        <taxon>Suessiales</taxon>
        <taxon>Symbiodiniaceae</taxon>
        <taxon>Symbiodinium</taxon>
    </lineage>
</organism>
<accession>A0A812TDB3</accession>
<keyword evidence="2" id="KW-1185">Reference proteome</keyword>
<gene>
    <name evidence="1" type="ORF">SNAT2548_LOCUS28858</name>
</gene>
<dbReference type="EMBL" id="CAJNDS010002535">
    <property type="protein sequence ID" value="CAE7515583.1"/>
    <property type="molecule type" value="Genomic_DNA"/>
</dbReference>
<sequence length="221" mass="24122">MAEQKKIMELERSGGDFEPSPCSVVLAGQTTANHKRERCHWRTEARSLCSSCFLSRQQWAAEREALRCADVFWEKALRASLALLKAERPSQAEEFVIHSDSEEEEVSTLGSETPPVQDAADIDAAGHAPNGATAGCGGDELGPEPEDLHGQDGAVWPWPPAAAQAASCECHYTPGTCDACKALFGSGPNCTPRAMRRLTLGADQEHRLNSYRRLHLKRHPC</sequence>
<evidence type="ECO:0000313" key="2">
    <source>
        <dbReference type="Proteomes" id="UP000604046"/>
    </source>
</evidence>
<name>A0A812TDB3_9DINO</name>
<comment type="caution">
    <text evidence="1">The sequence shown here is derived from an EMBL/GenBank/DDBJ whole genome shotgun (WGS) entry which is preliminary data.</text>
</comment>
<protein>
    <submittedName>
        <fullName evidence="1">Uncharacterized protein</fullName>
    </submittedName>
</protein>
<dbReference type="Proteomes" id="UP000604046">
    <property type="component" value="Unassembled WGS sequence"/>
</dbReference>
<evidence type="ECO:0000313" key="1">
    <source>
        <dbReference type="EMBL" id="CAE7515583.1"/>
    </source>
</evidence>
<reference evidence="1" key="1">
    <citation type="submission" date="2021-02" db="EMBL/GenBank/DDBJ databases">
        <authorList>
            <person name="Dougan E. K."/>
            <person name="Rhodes N."/>
            <person name="Thang M."/>
            <person name="Chan C."/>
        </authorList>
    </citation>
    <scope>NUCLEOTIDE SEQUENCE</scope>
</reference>